<organism evidence="3 4">
    <name type="scientific">Blautia obeum</name>
    <dbReference type="NCBI Taxonomy" id="40520"/>
    <lineage>
        <taxon>Bacteria</taxon>
        <taxon>Bacillati</taxon>
        <taxon>Bacillota</taxon>
        <taxon>Clostridia</taxon>
        <taxon>Lachnospirales</taxon>
        <taxon>Lachnospiraceae</taxon>
        <taxon>Blautia</taxon>
    </lineage>
</organism>
<dbReference type="RefSeq" id="WP_055056776.1">
    <property type="nucleotide sequence ID" value="NZ_CP176627.1"/>
</dbReference>
<evidence type="ECO:0000256" key="1">
    <source>
        <dbReference type="SAM" id="Coils"/>
    </source>
</evidence>
<sequence>MKKRQKGSITVEATLFLPLFFLAFVSIYSLISFTRAQLIVQYAADQAAKEVAQYSYILEKIGILDSLDGLNSRSEDFEKNIKSIEEQLQTVQQAGENALNGEDPVGNTIEAGKAAKDVYGTVSGYVDDPESFISGVLTVFKKDAINGISTYMVNTVAKSCVMKQLSVAGGGQDPLTYAEKLGISDMNMSKTVWCQNKTRDIKIIVDFNMNNQVPFFRMKPRHYRVCASTRVWSGV</sequence>
<feature type="coiled-coil region" evidence="1">
    <location>
        <begin position="67"/>
        <end position="94"/>
    </location>
</feature>
<dbReference type="InterPro" id="IPR012495">
    <property type="entry name" value="TadE-like_dom"/>
</dbReference>
<evidence type="ECO:0000313" key="3">
    <source>
        <dbReference type="EMBL" id="CUP92006.1"/>
    </source>
</evidence>
<dbReference type="Pfam" id="PF07811">
    <property type="entry name" value="TadE"/>
    <property type="match status" value="1"/>
</dbReference>
<feature type="domain" description="TadE-like" evidence="2">
    <location>
        <begin position="7"/>
        <end position="48"/>
    </location>
</feature>
<gene>
    <name evidence="3" type="ORF">ERS852533_03039</name>
</gene>
<dbReference type="EMBL" id="CZBA01000022">
    <property type="protein sequence ID" value="CUP92006.1"/>
    <property type="molecule type" value="Genomic_DNA"/>
</dbReference>
<accession>A0A174S672</accession>
<proteinExistence type="predicted"/>
<name>A0A174S672_9FIRM</name>
<dbReference type="OrthoDB" id="2066187at2"/>
<dbReference type="AlphaFoldDB" id="A0A174S672"/>
<evidence type="ECO:0000313" key="4">
    <source>
        <dbReference type="Proteomes" id="UP000095413"/>
    </source>
</evidence>
<evidence type="ECO:0000259" key="2">
    <source>
        <dbReference type="Pfam" id="PF07811"/>
    </source>
</evidence>
<dbReference type="Proteomes" id="UP000095413">
    <property type="component" value="Unassembled WGS sequence"/>
</dbReference>
<reference evidence="3 4" key="1">
    <citation type="submission" date="2015-09" db="EMBL/GenBank/DDBJ databases">
        <authorList>
            <consortium name="Pathogen Informatics"/>
        </authorList>
    </citation>
    <scope>NUCLEOTIDE SEQUENCE [LARGE SCALE GENOMIC DNA]</scope>
    <source>
        <strain evidence="3 4">2789STDY5834921</strain>
    </source>
</reference>
<keyword evidence="1" id="KW-0175">Coiled coil</keyword>
<protein>
    <submittedName>
        <fullName evidence="3">TadE-like protein</fullName>
    </submittedName>
</protein>